<comment type="similarity">
    <text evidence="1">Belongs to the KIN17 family.</text>
</comment>
<evidence type="ECO:0000256" key="2">
    <source>
        <dbReference type="ARBA" id="ARBA00022723"/>
    </source>
</evidence>
<evidence type="ECO:0000256" key="4">
    <source>
        <dbReference type="ARBA" id="ARBA00022833"/>
    </source>
</evidence>
<dbReference type="Pfam" id="PF25095">
    <property type="entry name" value="C2H2-zf_KIN17"/>
    <property type="match status" value="1"/>
</dbReference>
<protein>
    <submittedName>
        <fullName evidence="7">Domain of Kin17 curved DNA-binding protein-domain-containing protein</fullName>
    </submittedName>
</protein>
<dbReference type="GO" id="GO:0006260">
    <property type="term" value="P:DNA replication"/>
    <property type="evidence" value="ECO:0007669"/>
    <property type="project" value="TreeGrafter"/>
</dbReference>
<dbReference type="InterPro" id="IPR036236">
    <property type="entry name" value="Znf_C2H2_sf"/>
</dbReference>
<dbReference type="AlphaFoldDB" id="A0A433QXM0"/>
<dbReference type="GO" id="GO:0006974">
    <property type="term" value="P:DNA damage response"/>
    <property type="evidence" value="ECO:0007669"/>
    <property type="project" value="TreeGrafter"/>
</dbReference>
<dbReference type="InterPro" id="IPR056767">
    <property type="entry name" value="C2H2-Znf_KIN17"/>
</dbReference>
<accession>A0A433QXM0</accession>
<dbReference type="InterPro" id="IPR038254">
    <property type="entry name" value="KIN17_WH-like_sf"/>
</dbReference>
<keyword evidence="8" id="KW-1185">Reference proteome</keyword>
<dbReference type="GO" id="GO:0005634">
    <property type="term" value="C:nucleus"/>
    <property type="evidence" value="ECO:0007669"/>
    <property type="project" value="TreeGrafter"/>
</dbReference>
<dbReference type="PANTHER" id="PTHR12805">
    <property type="entry name" value="KIN17 KIN, ANTIGENIC DETERMINANT OF RECA PROTEIN HOMOLOG"/>
    <property type="match status" value="1"/>
</dbReference>
<evidence type="ECO:0000256" key="3">
    <source>
        <dbReference type="ARBA" id="ARBA00022771"/>
    </source>
</evidence>
<gene>
    <name evidence="7" type="ORF">BC938DRAFT_479669</name>
</gene>
<evidence type="ECO:0000256" key="5">
    <source>
        <dbReference type="SAM" id="MobiDB-lite"/>
    </source>
</evidence>
<reference evidence="7 8" key="1">
    <citation type="journal article" date="2018" name="New Phytol.">
        <title>Phylogenomics of Endogonaceae and evolution of mycorrhizas within Mucoromycota.</title>
        <authorList>
            <person name="Chang Y."/>
            <person name="Desiro A."/>
            <person name="Na H."/>
            <person name="Sandor L."/>
            <person name="Lipzen A."/>
            <person name="Clum A."/>
            <person name="Barry K."/>
            <person name="Grigoriev I.V."/>
            <person name="Martin F.M."/>
            <person name="Stajich J.E."/>
            <person name="Smith M.E."/>
            <person name="Bonito G."/>
            <person name="Spatafora J.W."/>
        </authorList>
    </citation>
    <scope>NUCLEOTIDE SEQUENCE [LARGE SCALE GENOMIC DNA]</scope>
    <source>
        <strain evidence="7 8">AD002</strain>
    </source>
</reference>
<evidence type="ECO:0000313" key="7">
    <source>
        <dbReference type="EMBL" id="RUS34563.1"/>
    </source>
</evidence>
<comment type="caution">
    <text evidence="7">The sequence shown here is derived from an EMBL/GenBank/DDBJ whole genome shotgun (WGS) entry which is preliminary data.</text>
</comment>
<feature type="region of interest" description="Disordered" evidence="5">
    <location>
        <begin position="150"/>
        <end position="198"/>
    </location>
</feature>
<dbReference type="SUPFAM" id="SSF57667">
    <property type="entry name" value="beta-beta-alpha zinc fingers"/>
    <property type="match status" value="1"/>
</dbReference>
<keyword evidence="7" id="KW-0238">DNA-binding</keyword>
<sequence>MGKDGFLTPKAIANRIKAKGLQKLKWYCQACEKQCRDENGYKCHMTSESHLRQLLLIAETPDTYLDNYSQEFKSEFIKLLSRRYNTKRVLANQVYQEFIADRHHLHMNATHWDTLTDFVKHLGREGICHVDETPKGWFITWIDNSPKALERQAANQKRERQDMDDEQREQRMIQEQIERARLESSGSGLNSSGREDQA</sequence>
<dbReference type="InterPro" id="IPR019447">
    <property type="entry name" value="DNA/RNA-bd_Kin17_WH-like_dom"/>
</dbReference>
<dbReference type="PANTHER" id="PTHR12805:SF0">
    <property type="entry name" value="DNA_RNA-BINDING PROTEIN KIN17"/>
    <property type="match status" value="1"/>
</dbReference>
<feature type="domain" description="DNA/RNA-binding protein Kin17 WH-like" evidence="6">
    <location>
        <begin position="52"/>
        <end position="178"/>
    </location>
</feature>
<dbReference type="Gene3D" id="1.10.10.2030">
    <property type="entry name" value="DNA/RNA-binding protein Kin17, conserved domain"/>
    <property type="match status" value="1"/>
</dbReference>
<name>A0A433QXM0_9FUNG</name>
<dbReference type="GO" id="GO:0003690">
    <property type="term" value="F:double-stranded DNA binding"/>
    <property type="evidence" value="ECO:0007669"/>
    <property type="project" value="TreeGrafter"/>
</dbReference>
<evidence type="ECO:0000259" key="6">
    <source>
        <dbReference type="SMART" id="SM01253"/>
    </source>
</evidence>
<keyword evidence="4" id="KW-0862">Zinc</keyword>
<dbReference type="Proteomes" id="UP000274822">
    <property type="component" value="Unassembled WGS sequence"/>
</dbReference>
<proteinExistence type="inferred from homology"/>
<feature type="compositionally biased region" description="Basic and acidic residues" evidence="5">
    <location>
        <begin position="168"/>
        <end position="182"/>
    </location>
</feature>
<dbReference type="FunFam" id="1.10.10.2030:FF:000001">
    <property type="entry name" value="DNA/RNA-binding protein KIN17, putative"/>
    <property type="match status" value="1"/>
</dbReference>
<evidence type="ECO:0000256" key="1">
    <source>
        <dbReference type="ARBA" id="ARBA00008517"/>
    </source>
</evidence>
<dbReference type="InterPro" id="IPR037321">
    <property type="entry name" value="KIN17-like"/>
</dbReference>
<dbReference type="EMBL" id="RBNJ01000411">
    <property type="protein sequence ID" value="RUS34563.1"/>
    <property type="molecule type" value="Genomic_DNA"/>
</dbReference>
<dbReference type="GO" id="GO:0008270">
    <property type="term" value="F:zinc ion binding"/>
    <property type="evidence" value="ECO:0007669"/>
    <property type="project" value="UniProtKB-KW"/>
</dbReference>
<dbReference type="Pfam" id="PF10357">
    <property type="entry name" value="WH_KIN17"/>
    <property type="match status" value="1"/>
</dbReference>
<evidence type="ECO:0000313" key="8">
    <source>
        <dbReference type="Proteomes" id="UP000274822"/>
    </source>
</evidence>
<organism evidence="7 8">
    <name type="scientific">Jimgerdemannia flammicorona</name>
    <dbReference type="NCBI Taxonomy" id="994334"/>
    <lineage>
        <taxon>Eukaryota</taxon>
        <taxon>Fungi</taxon>
        <taxon>Fungi incertae sedis</taxon>
        <taxon>Mucoromycota</taxon>
        <taxon>Mucoromycotina</taxon>
        <taxon>Endogonomycetes</taxon>
        <taxon>Endogonales</taxon>
        <taxon>Endogonaceae</taxon>
        <taxon>Jimgerdemannia</taxon>
    </lineage>
</organism>
<keyword evidence="2" id="KW-0479">Metal-binding</keyword>
<dbReference type="SMART" id="SM01253">
    <property type="entry name" value="Kin17_mid"/>
    <property type="match status" value="1"/>
</dbReference>
<keyword evidence="3" id="KW-0863">Zinc-finger</keyword>